<gene>
    <name evidence="3" type="ORF">ADUPG1_009184</name>
</gene>
<feature type="transmembrane region" description="Helical" evidence="2">
    <location>
        <begin position="453"/>
        <end position="471"/>
    </location>
</feature>
<feature type="transmembrane region" description="Helical" evidence="2">
    <location>
        <begin position="423"/>
        <end position="441"/>
    </location>
</feature>
<feature type="transmembrane region" description="Helical" evidence="2">
    <location>
        <begin position="226"/>
        <end position="248"/>
    </location>
</feature>
<feature type="transmembrane region" description="Helical" evidence="2">
    <location>
        <begin position="42"/>
        <end position="72"/>
    </location>
</feature>
<dbReference type="SUPFAM" id="SSF103473">
    <property type="entry name" value="MFS general substrate transporter"/>
    <property type="match status" value="1"/>
</dbReference>
<feature type="compositionally biased region" description="Basic and acidic residues" evidence="1">
    <location>
        <begin position="479"/>
        <end position="496"/>
    </location>
</feature>
<feature type="transmembrane region" description="Helical" evidence="2">
    <location>
        <begin position="700"/>
        <end position="722"/>
    </location>
</feature>
<feature type="transmembrane region" description="Helical" evidence="2">
    <location>
        <begin position="92"/>
        <end position="113"/>
    </location>
</feature>
<dbReference type="Proteomes" id="UP001057375">
    <property type="component" value="Unassembled WGS sequence"/>
</dbReference>
<feature type="transmembrane region" description="Helical" evidence="2">
    <location>
        <begin position="832"/>
        <end position="851"/>
    </location>
</feature>
<feature type="transmembrane region" description="Helical" evidence="2">
    <location>
        <begin position="1199"/>
        <end position="1223"/>
    </location>
</feature>
<feature type="transmembrane region" description="Helical" evidence="2">
    <location>
        <begin position="314"/>
        <end position="334"/>
    </location>
</feature>
<name>A0ABQ5KVW8_9EUKA</name>
<evidence type="ECO:0000313" key="3">
    <source>
        <dbReference type="EMBL" id="GKT36166.1"/>
    </source>
</evidence>
<proteinExistence type="predicted"/>
<reference evidence="3" key="1">
    <citation type="submission" date="2022-03" db="EMBL/GenBank/DDBJ databases">
        <title>Draft genome sequence of Aduncisulcus paluster, a free-living microaerophilic Fornicata.</title>
        <authorList>
            <person name="Yuyama I."/>
            <person name="Kume K."/>
            <person name="Tamura T."/>
            <person name="Inagaki Y."/>
            <person name="Hashimoto T."/>
        </authorList>
    </citation>
    <scope>NUCLEOTIDE SEQUENCE</scope>
    <source>
        <strain evidence="3">NY0171</strain>
    </source>
</reference>
<feature type="region of interest" description="Disordered" evidence="1">
    <location>
        <begin position="479"/>
        <end position="572"/>
    </location>
</feature>
<feature type="transmembrane region" description="Helical" evidence="2">
    <location>
        <begin position="648"/>
        <end position="669"/>
    </location>
</feature>
<evidence type="ECO:0000256" key="2">
    <source>
        <dbReference type="SAM" id="Phobius"/>
    </source>
</evidence>
<feature type="transmembrane region" description="Helical" evidence="2">
    <location>
        <begin position="734"/>
        <end position="756"/>
    </location>
</feature>
<feature type="transmembrane region" description="Helical" evidence="2">
    <location>
        <begin position="676"/>
        <end position="694"/>
    </location>
</feature>
<feature type="transmembrane region" description="Helical" evidence="2">
    <location>
        <begin position="133"/>
        <end position="153"/>
    </location>
</feature>
<feature type="region of interest" description="Disordered" evidence="1">
    <location>
        <begin position="265"/>
        <end position="306"/>
    </location>
</feature>
<protein>
    <submittedName>
        <fullName evidence="3">Uncharacterized protein</fullName>
    </submittedName>
</protein>
<feature type="transmembrane region" description="Helical" evidence="2">
    <location>
        <begin position="199"/>
        <end position="220"/>
    </location>
</feature>
<feature type="transmembrane region" description="Helical" evidence="2">
    <location>
        <begin position="1285"/>
        <end position="1304"/>
    </location>
</feature>
<feature type="transmembrane region" description="Helical" evidence="2">
    <location>
        <begin position="1030"/>
        <end position="1059"/>
    </location>
</feature>
<evidence type="ECO:0000256" key="1">
    <source>
        <dbReference type="SAM" id="MobiDB-lite"/>
    </source>
</evidence>
<feature type="transmembrane region" description="Helical" evidence="2">
    <location>
        <begin position="1146"/>
        <end position="1163"/>
    </location>
</feature>
<accession>A0ABQ5KVW8</accession>
<feature type="compositionally biased region" description="Basic and acidic residues" evidence="1">
    <location>
        <begin position="537"/>
        <end position="546"/>
    </location>
</feature>
<keyword evidence="2" id="KW-1133">Transmembrane helix</keyword>
<feature type="transmembrane region" description="Helical" evidence="2">
    <location>
        <begin position="1310"/>
        <end position="1328"/>
    </location>
</feature>
<sequence length="1341" mass="148221">MTKTSSNPYRTSSIVLVSIYLLASVSMNVANEESIRTFAVAAALYFILSSFDYIFLAIASLSFSAFSIILQVSQPIVKLVSYRGFQGILSDIPLTIGTIGLILGAIAIPLLVFLSSKFVSSVHNDTCLFTERVVVLIMPWCIYLLIVGVIPLFTATDLFPSLSLFALIFCTFVVCPPTFSINYSKSFEYVKVQTIYHDINVFIVVIVSLVFETSSIISRYKATEDTLITTLQSATLAIGVIFYVLLCIDNNFGLFGRMFGGAKSGESDVDNADDEVQVGEEAESSGNVDEKRIESFSGSSDSSAKKSSNISVSFFFYPLTFVLTTLIFVTHTLSVGLELSFTDPGEYYVLSAPVWVKLFIVIIGYALSLILTTFLWLRIRISAPILFLSCLGICLMMIVLGGLTPPLLLIPLFLVLGFDKVHFLPLLFVLLHSALFAILDTPWWLDIPLIGDATRILTLLCVVLCGLWLWVAEEREQRKHEEEKRREEDEKRRKEGMSSASMVTDDAYATLGTTPSGNTDIQSEMKRESAFGEQPDDDGKYLGREGGEEDSDRMKMKRKQHEEAKHSKHKKQPIVHLDADDKPLLHTQTATHMFTTTLMDDLVGRQREGDKEGGLFGIDDKDHSESDDTHATSSGNPSSFYGLFLQCFAHPTTLTLMFFIVLIIPLLLFPPLSSSQTEYVILIIASTVSLFSILEQANISPLLAVIIQSLYIFLFLSSFIGFEKQSSGRISVSAVGIVIVGLVAFVSSLPSLIAWIEEQLMQEFDIRFFGKKQLLADNEKKLQPQNIKDGVKSDGMKMEGTRMNSDEGAGIDLNDAQAKEEQEEWVRQKSVFSLPVLFMCILAMCFLASLIPSCRISISFIVSILISNIPIIDVKSSLFLGGFGTNFFNFIAITLLLWGLVGVWICSILGDVGERKKMRQKRLRVVGSSGEEQEWKREIIDRDMGKWRILFLTCIVTCFTMILVLTPTPSSLSLSQFITLSLILVVGISLSLVGSMASSKNRFIIIACLGLFSLAIVMLAQMAIIDLIFLILFSFCLLFTKVSTTAIVFIVLSALMLWIQGISYNSTAVNMSIVVSSMFKPSGIIEGMAVAMTIVGGIMRQRIVKYRHNIAQGREEEVQVSEDEAHEKDLLPFLNNHPSLLEDKHVLLIAISLVAIVQVSLLVRGVDAITIPLTACLILMYTGLGSSSYMFKSPVDHSLFLWSICAAISLTVRNCLEIAIGGISMKMSGDDISTTMIESAIIAKNMFKRDCLVAPIVFLASLSLPLVCDLSVNEGRFAYMIYNSVVIKAIFSILGFLCIPITLVAGYGGIKIQGIMGICGGFAMFWKLTRRSKTPLEVINK</sequence>
<keyword evidence="2" id="KW-0472">Membrane</keyword>
<feature type="transmembrane region" description="Helical" evidence="2">
    <location>
        <begin position="977"/>
        <end position="996"/>
    </location>
</feature>
<organism evidence="3 4">
    <name type="scientific">Aduncisulcus paluster</name>
    <dbReference type="NCBI Taxonomy" id="2918883"/>
    <lineage>
        <taxon>Eukaryota</taxon>
        <taxon>Metamonada</taxon>
        <taxon>Carpediemonas-like organisms</taxon>
        <taxon>Aduncisulcus</taxon>
    </lineage>
</organism>
<feature type="transmembrane region" description="Helical" evidence="2">
    <location>
        <begin position="1169"/>
        <end position="1187"/>
    </location>
</feature>
<keyword evidence="4" id="KW-1185">Reference proteome</keyword>
<keyword evidence="2" id="KW-0812">Transmembrane</keyword>
<feature type="transmembrane region" description="Helical" evidence="2">
    <location>
        <begin position="858"/>
        <end position="881"/>
    </location>
</feature>
<feature type="transmembrane region" description="Helical" evidence="2">
    <location>
        <begin position="947"/>
        <end position="965"/>
    </location>
</feature>
<feature type="transmembrane region" description="Helical" evidence="2">
    <location>
        <begin position="159"/>
        <end position="179"/>
    </location>
</feature>
<evidence type="ECO:0000313" key="4">
    <source>
        <dbReference type="Proteomes" id="UP001057375"/>
    </source>
</evidence>
<dbReference type="EMBL" id="BQXS01011155">
    <property type="protein sequence ID" value="GKT36166.1"/>
    <property type="molecule type" value="Genomic_DNA"/>
</dbReference>
<feature type="compositionally biased region" description="Polar residues" evidence="1">
    <location>
        <begin position="511"/>
        <end position="522"/>
    </location>
</feature>
<feature type="compositionally biased region" description="Low complexity" evidence="1">
    <location>
        <begin position="295"/>
        <end position="306"/>
    </location>
</feature>
<feature type="transmembrane region" description="Helical" evidence="2">
    <location>
        <begin position="1252"/>
        <end position="1273"/>
    </location>
</feature>
<feature type="compositionally biased region" description="Basic and acidic residues" evidence="1">
    <location>
        <begin position="610"/>
        <end position="630"/>
    </location>
</feature>
<feature type="region of interest" description="Disordered" evidence="1">
    <location>
        <begin position="610"/>
        <end position="633"/>
    </location>
</feature>
<dbReference type="InterPro" id="IPR036259">
    <property type="entry name" value="MFS_trans_sf"/>
</dbReference>
<feature type="transmembrane region" description="Helical" evidence="2">
    <location>
        <begin position="1003"/>
        <end position="1024"/>
    </location>
</feature>
<feature type="transmembrane region" description="Helical" evidence="2">
    <location>
        <begin position="887"/>
        <end position="912"/>
    </location>
</feature>
<feature type="transmembrane region" description="Helical" evidence="2">
    <location>
        <begin position="354"/>
        <end position="377"/>
    </location>
</feature>
<feature type="compositionally biased region" description="Acidic residues" evidence="1">
    <location>
        <begin position="267"/>
        <end position="283"/>
    </location>
</feature>
<feature type="transmembrane region" description="Helical" evidence="2">
    <location>
        <begin position="384"/>
        <end position="403"/>
    </location>
</feature>
<comment type="caution">
    <text evidence="3">The sequence shown here is derived from an EMBL/GenBank/DDBJ whole genome shotgun (WGS) entry which is preliminary data.</text>
</comment>